<dbReference type="EMBL" id="MCFC01000002">
    <property type="protein sequence ID" value="ORY34824.1"/>
    <property type="molecule type" value="Genomic_DNA"/>
</dbReference>
<dbReference type="InterPro" id="IPR011877">
    <property type="entry name" value="Ribokinase"/>
</dbReference>
<sequence length="348" mass="37495">MTLTPRCLVRGSINIDEFFSVDHIVLAGETISSTSFTRKAGGKGANQAFAVAKACGIPGSVVLDGAVGVDGVWVRELLYREGVDVARVRVLEDQPTGRAIIQSAVDGENSIVLYKGANYDLPPTDTYTDTSPSLSGFTHLLLQNEIPLSSTLSYLDSASQINGFTTIFNPSPMLSQDELRAFPWNKLGWLIVNEGELESLLVAFGIDQHQQQRKRQTEGKKNVGEEGDEIEERAKGRLNSLRRSKGCETLNVICTLGAKGILYSTTSKAENEIGYLAAAPLKGPVVDTTGAGDCFAGYFAAGLMQRRQDEPLDNILKTCLTACAMCVEKAGAMESYATKDQVIARLSS</sequence>
<dbReference type="InterPro" id="IPR002139">
    <property type="entry name" value="Ribo/fructo_kinase"/>
</dbReference>
<dbReference type="FunCoup" id="A0A1Y2BJ74">
    <property type="interactions" value="85"/>
</dbReference>
<gene>
    <name evidence="11" type="ORF">BCR39DRAFT_556329</name>
</gene>
<evidence type="ECO:0000256" key="1">
    <source>
        <dbReference type="ARBA" id="ARBA00022679"/>
    </source>
</evidence>
<dbReference type="GO" id="GO:0019303">
    <property type="term" value="P:D-ribose catabolic process"/>
    <property type="evidence" value="ECO:0007669"/>
    <property type="project" value="UniProtKB-UniRule"/>
</dbReference>
<keyword evidence="9" id="KW-0963">Cytoplasm</keyword>
<dbReference type="PANTHER" id="PTHR10584:SF166">
    <property type="entry name" value="RIBOKINASE"/>
    <property type="match status" value="1"/>
</dbReference>
<protein>
    <recommendedName>
        <fullName evidence="9">Ribokinase</fullName>
        <shortName evidence="9">RK</shortName>
        <ecNumber evidence="9">2.7.1.15</ecNumber>
    </recommendedName>
</protein>
<feature type="binding site" evidence="9">
    <location>
        <position position="335"/>
    </location>
    <ligand>
        <name>K(+)</name>
        <dbReference type="ChEBI" id="CHEBI:29103"/>
    </ligand>
</feature>
<dbReference type="Gene3D" id="3.40.1190.20">
    <property type="match status" value="1"/>
</dbReference>
<feature type="binding site" evidence="9">
    <location>
        <position position="293"/>
    </location>
    <ligand>
        <name>substrate</name>
    </ligand>
</feature>
<feature type="binding site" evidence="9">
    <location>
        <begin position="42"/>
        <end position="46"/>
    </location>
    <ligand>
        <name>substrate</name>
    </ligand>
</feature>
<evidence type="ECO:0000313" key="11">
    <source>
        <dbReference type="EMBL" id="ORY34824.1"/>
    </source>
</evidence>
<evidence type="ECO:0000256" key="7">
    <source>
        <dbReference type="ARBA" id="ARBA00022958"/>
    </source>
</evidence>
<keyword evidence="7 9" id="KW-0630">Potassium</keyword>
<dbReference type="CDD" id="cd01174">
    <property type="entry name" value="ribokinase"/>
    <property type="match status" value="1"/>
</dbReference>
<feature type="binding site" evidence="9">
    <location>
        <position position="287"/>
    </location>
    <ligand>
        <name>K(+)</name>
        <dbReference type="ChEBI" id="CHEBI:29103"/>
    </ligand>
</feature>
<evidence type="ECO:0000313" key="12">
    <source>
        <dbReference type="Proteomes" id="UP000193986"/>
    </source>
</evidence>
<feature type="binding site" evidence="9">
    <location>
        <begin position="14"/>
        <end position="16"/>
    </location>
    <ligand>
        <name>substrate</name>
    </ligand>
</feature>
<dbReference type="GO" id="GO:0005524">
    <property type="term" value="F:ATP binding"/>
    <property type="evidence" value="ECO:0007669"/>
    <property type="project" value="UniProtKB-UniRule"/>
</dbReference>
<evidence type="ECO:0000256" key="5">
    <source>
        <dbReference type="ARBA" id="ARBA00022840"/>
    </source>
</evidence>
<keyword evidence="8 9" id="KW-0119">Carbohydrate metabolism</keyword>
<feature type="binding site" evidence="9">
    <location>
        <begin position="292"/>
        <end position="293"/>
    </location>
    <ligand>
        <name>ATP</name>
        <dbReference type="ChEBI" id="CHEBI:30616"/>
    </ligand>
</feature>
<keyword evidence="4 9" id="KW-0418">Kinase</keyword>
<proteinExistence type="inferred from homology"/>
<comment type="function">
    <text evidence="9">Catalyzes the phosphorylation of ribose at O-5 in a reaction requiring ATP and magnesium. The resulting D-ribose-5-phosphate can then be used either for sythesis of nucleotides, histidine, and tryptophan, or as a component of the pentose phosphate pathway.</text>
</comment>
<keyword evidence="2 9" id="KW-0479">Metal-binding</keyword>
<comment type="subunit">
    <text evidence="9">Homodimer.</text>
</comment>
<accession>A0A1Y2BJ74</accession>
<dbReference type="Pfam" id="PF00294">
    <property type="entry name" value="PfkB"/>
    <property type="match status" value="1"/>
</dbReference>
<dbReference type="PRINTS" id="PR00990">
    <property type="entry name" value="RIBOKINASE"/>
</dbReference>
<comment type="subcellular location">
    <subcellularLocation>
        <location evidence="9">Cytoplasm</location>
    </subcellularLocation>
    <subcellularLocation>
        <location evidence="9">Nucleus</location>
    </subcellularLocation>
</comment>
<keyword evidence="1 9" id="KW-0808">Transferase</keyword>
<keyword evidence="6 9" id="KW-0460">Magnesium</keyword>
<feature type="binding site" evidence="9">
    <location>
        <position position="331"/>
    </location>
    <ligand>
        <name>K(+)</name>
        <dbReference type="ChEBI" id="CHEBI:29103"/>
    </ligand>
</feature>
<comment type="caution">
    <text evidence="11">The sequence shown here is derived from an EMBL/GenBank/DDBJ whole genome shotgun (WGS) entry which is preliminary data.</text>
</comment>
<feature type="binding site" evidence="9">
    <location>
        <position position="326"/>
    </location>
    <ligand>
        <name>K(+)</name>
        <dbReference type="ChEBI" id="CHEBI:29103"/>
    </ligand>
</feature>
<dbReference type="PANTHER" id="PTHR10584">
    <property type="entry name" value="SUGAR KINASE"/>
    <property type="match status" value="1"/>
</dbReference>
<comment type="cofactor">
    <cofactor evidence="9">
        <name>Mg(2+)</name>
        <dbReference type="ChEBI" id="CHEBI:18420"/>
    </cofactor>
    <text evidence="9">Requires a divalent cation, most likely magnesium in vivo, as an electrophilic catalyst to aid phosphoryl group transfer. It is the chelate of the metal and the nucleotide that is the actual substrate.</text>
</comment>
<keyword evidence="3 9" id="KW-0547">Nucleotide-binding</keyword>
<evidence type="ECO:0000256" key="4">
    <source>
        <dbReference type="ARBA" id="ARBA00022777"/>
    </source>
</evidence>
<feature type="binding site" evidence="9">
    <location>
        <begin position="255"/>
        <end position="260"/>
    </location>
    <ligand>
        <name>ATP</name>
        <dbReference type="ChEBI" id="CHEBI:30616"/>
    </ligand>
</feature>
<reference evidence="11 12" key="1">
    <citation type="submission" date="2016-07" db="EMBL/GenBank/DDBJ databases">
        <title>Pervasive Adenine N6-methylation of Active Genes in Fungi.</title>
        <authorList>
            <consortium name="DOE Joint Genome Institute"/>
            <person name="Mondo S.J."/>
            <person name="Dannebaum R.O."/>
            <person name="Kuo R.C."/>
            <person name="Labutti K."/>
            <person name="Haridas S."/>
            <person name="Kuo A."/>
            <person name="Salamov A."/>
            <person name="Ahrendt S.R."/>
            <person name="Lipzen A."/>
            <person name="Sullivan W."/>
            <person name="Andreopoulos W.B."/>
            <person name="Clum A."/>
            <person name="Lindquist E."/>
            <person name="Daum C."/>
            <person name="Ramamoorthy G.K."/>
            <person name="Gryganskyi A."/>
            <person name="Culley D."/>
            <person name="Magnuson J.K."/>
            <person name="James T.Y."/>
            <person name="O'Malley M.A."/>
            <person name="Stajich J.E."/>
            <person name="Spatafora J.W."/>
            <person name="Visel A."/>
            <person name="Grigoriev I.V."/>
        </authorList>
    </citation>
    <scope>NUCLEOTIDE SEQUENCE [LARGE SCALE GENOMIC DNA]</scope>
    <source>
        <strain evidence="11 12">68-887.2</strain>
    </source>
</reference>
<evidence type="ECO:0000256" key="8">
    <source>
        <dbReference type="ARBA" id="ARBA00023277"/>
    </source>
</evidence>
<dbReference type="GO" id="GO:0004747">
    <property type="term" value="F:ribokinase activity"/>
    <property type="evidence" value="ECO:0007669"/>
    <property type="project" value="UniProtKB-UniRule"/>
</dbReference>
<dbReference type="InterPro" id="IPR029056">
    <property type="entry name" value="Ribokinase-like"/>
</dbReference>
<dbReference type="InParanoid" id="A0A1Y2BJ74"/>
<name>A0A1Y2BJ74_9TREE</name>
<evidence type="ECO:0000256" key="6">
    <source>
        <dbReference type="ARBA" id="ARBA00022842"/>
    </source>
</evidence>
<feature type="binding site" evidence="9">
    <location>
        <position position="329"/>
    </location>
    <ligand>
        <name>K(+)</name>
        <dbReference type="ChEBI" id="CHEBI:29103"/>
    </ligand>
</feature>
<comment type="activity regulation">
    <text evidence="9">Activated by a monovalent cation that binds near, but not in, the active site. The most likely occupant of the site in vivo is potassium. Ion binding induces a conformational change that may alter substrate affinity.</text>
</comment>
<feature type="active site" description="Proton acceptor" evidence="9">
    <location>
        <position position="293"/>
    </location>
</feature>
<dbReference type="EC" id="2.7.1.15" evidence="9"/>
<comment type="similarity">
    <text evidence="9">Belongs to the carbohydrate kinase PfkB family. Ribokinase subfamily.</text>
</comment>
<evidence type="ECO:0000259" key="10">
    <source>
        <dbReference type="Pfam" id="PF00294"/>
    </source>
</evidence>
<dbReference type="GO" id="GO:0046872">
    <property type="term" value="F:metal ion binding"/>
    <property type="evidence" value="ECO:0007669"/>
    <property type="project" value="UniProtKB-KW"/>
</dbReference>
<organism evidence="11 12">
    <name type="scientific">Naematelia encephala</name>
    <dbReference type="NCBI Taxonomy" id="71784"/>
    <lineage>
        <taxon>Eukaryota</taxon>
        <taxon>Fungi</taxon>
        <taxon>Dikarya</taxon>
        <taxon>Basidiomycota</taxon>
        <taxon>Agaricomycotina</taxon>
        <taxon>Tremellomycetes</taxon>
        <taxon>Tremellales</taxon>
        <taxon>Naemateliaceae</taxon>
        <taxon>Naematelia</taxon>
    </lineage>
</organism>
<evidence type="ECO:0000256" key="9">
    <source>
        <dbReference type="HAMAP-Rule" id="MF_03215"/>
    </source>
</evidence>
<comment type="caution">
    <text evidence="9">Lacks conserved residue(s) required for the propagation of feature annotation.</text>
</comment>
<keyword evidence="5 9" id="KW-0067">ATP-binding</keyword>
<dbReference type="OrthoDB" id="415590at2759"/>
<comment type="catalytic activity">
    <reaction evidence="9">
        <text>D-ribose + ATP = D-ribose 5-phosphate + ADP + H(+)</text>
        <dbReference type="Rhea" id="RHEA:13697"/>
        <dbReference type="ChEBI" id="CHEBI:15378"/>
        <dbReference type="ChEBI" id="CHEBI:30616"/>
        <dbReference type="ChEBI" id="CHEBI:47013"/>
        <dbReference type="ChEBI" id="CHEBI:78346"/>
        <dbReference type="ChEBI" id="CHEBI:456216"/>
        <dbReference type="EC" id="2.7.1.15"/>
    </reaction>
</comment>
<dbReference type="AlphaFoldDB" id="A0A1Y2BJ74"/>
<dbReference type="InterPro" id="IPR011611">
    <property type="entry name" value="PfkB_dom"/>
</dbReference>
<feature type="binding site" evidence="9">
    <location>
        <position position="289"/>
    </location>
    <ligand>
        <name>K(+)</name>
        <dbReference type="ChEBI" id="CHEBI:29103"/>
    </ligand>
</feature>
<dbReference type="GO" id="GO:0005737">
    <property type="term" value="C:cytoplasm"/>
    <property type="evidence" value="ECO:0007669"/>
    <property type="project" value="UniProtKB-SubCell"/>
</dbReference>
<feature type="binding site" evidence="9">
    <location>
        <position position="193"/>
    </location>
    <ligand>
        <name>ATP</name>
        <dbReference type="ChEBI" id="CHEBI:30616"/>
    </ligand>
</feature>
<dbReference type="UniPathway" id="UPA00916">
    <property type="reaction ID" value="UER00889"/>
</dbReference>
<dbReference type="STRING" id="71784.A0A1Y2BJ74"/>
<keyword evidence="9" id="KW-0539">Nucleus</keyword>
<keyword evidence="12" id="KW-1185">Reference proteome</keyword>
<feature type="binding site" evidence="9">
    <location>
        <position position="145"/>
    </location>
    <ligand>
        <name>substrate</name>
    </ligand>
</feature>
<dbReference type="HAMAP" id="MF_01987">
    <property type="entry name" value="Ribokinase"/>
    <property type="match status" value="1"/>
</dbReference>
<dbReference type="SUPFAM" id="SSF53613">
    <property type="entry name" value="Ribokinase-like"/>
    <property type="match status" value="1"/>
</dbReference>
<evidence type="ECO:0000256" key="3">
    <source>
        <dbReference type="ARBA" id="ARBA00022741"/>
    </source>
</evidence>
<dbReference type="Proteomes" id="UP000193986">
    <property type="component" value="Unassembled WGS sequence"/>
</dbReference>
<feature type="domain" description="Carbohydrate kinase PfkB" evidence="10">
    <location>
        <begin position="7"/>
        <end position="336"/>
    </location>
</feature>
<dbReference type="GO" id="GO:0005634">
    <property type="term" value="C:nucleus"/>
    <property type="evidence" value="ECO:0007669"/>
    <property type="project" value="UniProtKB-SubCell"/>
</dbReference>
<comment type="pathway">
    <text evidence="9">Carbohydrate metabolism; D-ribose degradation; D-ribose 5-phosphate from beta-D-ribopyranose: step 2/2.</text>
</comment>
<evidence type="ECO:0000256" key="2">
    <source>
        <dbReference type="ARBA" id="ARBA00022723"/>
    </source>
</evidence>